<feature type="domain" description="Fungal lipase-type" evidence="1">
    <location>
        <begin position="15"/>
        <end position="162"/>
    </location>
</feature>
<proteinExistence type="predicted"/>
<evidence type="ECO:0000313" key="2">
    <source>
        <dbReference type="EMBL" id="CAK8989146.1"/>
    </source>
</evidence>
<evidence type="ECO:0000259" key="1">
    <source>
        <dbReference type="Pfam" id="PF01764"/>
    </source>
</evidence>
<gene>
    <name evidence="2" type="ORF">CCMP2556_LOCUS1541</name>
</gene>
<dbReference type="Gene3D" id="3.40.50.1820">
    <property type="entry name" value="alpha/beta hydrolase"/>
    <property type="match status" value="1"/>
</dbReference>
<name>A0ABP0HG21_9DINO</name>
<organism evidence="2 3">
    <name type="scientific">Durusdinium trenchii</name>
    <dbReference type="NCBI Taxonomy" id="1381693"/>
    <lineage>
        <taxon>Eukaryota</taxon>
        <taxon>Sar</taxon>
        <taxon>Alveolata</taxon>
        <taxon>Dinophyceae</taxon>
        <taxon>Suessiales</taxon>
        <taxon>Symbiodiniaceae</taxon>
        <taxon>Durusdinium</taxon>
    </lineage>
</organism>
<dbReference type="Pfam" id="PF01764">
    <property type="entry name" value="Lipase_3"/>
    <property type="match status" value="1"/>
</dbReference>
<dbReference type="EMBL" id="CAXAMN010000514">
    <property type="protein sequence ID" value="CAK8989146.1"/>
    <property type="molecule type" value="Genomic_DNA"/>
</dbReference>
<sequence>MATVTATLPTEKVLFVIFKGTSYILDFLNWNLELDYTVTADKDFFAHRGAAGTLLNARFLKNDAFLKRLRSERANGVRKVVFTGHSLGGMYAQMSLYLAWRSLTSPEPSDEKALLESVDLRCFVFGSPMVFGGSSQQANEFRTFAQRCALNYIHADDPCARAWGAINLRQFVQQASLAARKGLTNELGGIKGSIVSGVVDGMASTMMNRPDFSLIEDFARKYEHFLPLKVLSTKRPSASACWKEFNLTSKCFMDHNIENYVDKLYDALDDSRPECYVHSTMP</sequence>
<dbReference type="SUPFAM" id="SSF53474">
    <property type="entry name" value="alpha/beta-Hydrolases"/>
    <property type="match status" value="1"/>
</dbReference>
<evidence type="ECO:0000313" key="3">
    <source>
        <dbReference type="Proteomes" id="UP001642484"/>
    </source>
</evidence>
<reference evidence="2 3" key="1">
    <citation type="submission" date="2024-02" db="EMBL/GenBank/DDBJ databases">
        <authorList>
            <person name="Chen Y."/>
            <person name="Shah S."/>
            <person name="Dougan E. K."/>
            <person name="Thang M."/>
            <person name="Chan C."/>
        </authorList>
    </citation>
    <scope>NUCLEOTIDE SEQUENCE [LARGE SCALE GENOMIC DNA]</scope>
</reference>
<dbReference type="Proteomes" id="UP001642484">
    <property type="component" value="Unassembled WGS sequence"/>
</dbReference>
<accession>A0ABP0HG21</accession>
<protein>
    <recommendedName>
        <fullName evidence="1">Fungal lipase-type domain-containing protein</fullName>
    </recommendedName>
</protein>
<dbReference type="InterPro" id="IPR029058">
    <property type="entry name" value="AB_hydrolase_fold"/>
</dbReference>
<keyword evidence="3" id="KW-1185">Reference proteome</keyword>
<dbReference type="InterPro" id="IPR002921">
    <property type="entry name" value="Fungal_lipase-type"/>
</dbReference>
<comment type="caution">
    <text evidence="2">The sequence shown here is derived from an EMBL/GenBank/DDBJ whole genome shotgun (WGS) entry which is preliminary data.</text>
</comment>